<feature type="region of interest" description="Disordered" evidence="4">
    <location>
        <begin position="215"/>
        <end position="260"/>
    </location>
</feature>
<feature type="region of interest" description="Disordered" evidence="4">
    <location>
        <begin position="27"/>
        <end position="54"/>
    </location>
</feature>
<feature type="compositionally biased region" description="Basic residues" evidence="4">
    <location>
        <begin position="33"/>
        <end position="43"/>
    </location>
</feature>
<keyword evidence="6" id="KW-1185">Reference proteome</keyword>
<feature type="compositionally biased region" description="Acidic residues" evidence="4">
    <location>
        <begin position="250"/>
        <end position="260"/>
    </location>
</feature>
<feature type="region of interest" description="Disordered" evidence="4">
    <location>
        <begin position="276"/>
        <end position="343"/>
    </location>
</feature>
<evidence type="ECO:0000256" key="4">
    <source>
        <dbReference type="SAM" id="MobiDB-lite"/>
    </source>
</evidence>
<proteinExistence type="inferred from homology"/>
<feature type="region of interest" description="Disordered" evidence="4">
    <location>
        <begin position="165"/>
        <end position="184"/>
    </location>
</feature>
<dbReference type="PANTHER" id="PTHR14152">
    <property type="entry name" value="SQUAMOUS CELL CARCINOMA ANTIGEN RECOGNISED BY CYTOTOXIC T LYMPHOCYTES"/>
    <property type="match status" value="1"/>
</dbReference>
<reference evidence="5" key="1">
    <citation type="submission" date="2022-07" db="EMBL/GenBank/DDBJ databases">
        <title>Phylogenomic reconstructions and comparative analyses of Kickxellomycotina fungi.</title>
        <authorList>
            <person name="Reynolds N.K."/>
            <person name="Stajich J.E."/>
            <person name="Barry K."/>
            <person name="Grigoriev I.V."/>
            <person name="Crous P."/>
            <person name="Smith M.E."/>
        </authorList>
    </citation>
    <scope>NUCLEOTIDE SEQUENCE</scope>
    <source>
        <strain evidence="5">RSA 861</strain>
    </source>
</reference>
<gene>
    <name evidence="5" type="ORF">IWQ60_009382</name>
</gene>
<feature type="compositionally biased region" description="Basic and acidic residues" evidence="4">
    <location>
        <begin position="221"/>
        <end position="230"/>
    </location>
</feature>
<evidence type="ECO:0000256" key="2">
    <source>
        <dbReference type="ARBA" id="ARBA00006076"/>
    </source>
</evidence>
<dbReference type="OrthoDB" id="5583at2759"/>
<evidence type="ECO:0000313" key="5">
    <source>
        <dbReference type="EMBL" id="KAJ1913046.1"/>
    </source>
</evidence>
<evidence type="ECO:0000256" key="3">
    <source>
        <dbReference type="ARBA" id="ARBA00023242"/>
    </source>
</evidence>
<protein>
    <recommendedName>
        <fullName evidence="7">SART-1 protein</fullName>
    </recommendedName>
</protein>
<feature type="region of interest" description="Disordered" evidence="4">
    <location>
        <begin position="359"/>
        <end position="390"/>
    </location>
</feature>
<sequence length="602" mass="67460">MSSHTTGAASDEDIDDPLAWIQRSRRLEQQRKQAAKQQKKRAKAAAAQGASNVEVQDYDADALSGMKVGHALTEFESGQEQILTLKDTGVLDGEEDELTSVGLQDREKLQDNLTNRKRKSGYSGYDDDEFQGTIGRKRTVLAHYDEEIEGRQRQGFTLAQGGTVSTMAADQSDKVDPVRGPSTDLSYEKHRAVQDYYTPEETDLTFRKVKKKAKKAKRIRVREEDPERAADPAPSARFRMDINDHSPADPSEESNVVDDDDLQIALARTRRLKMREKRTAVVPTAEQLAEEYGRQRTEAALNEAEDESKLVVSETRQFVDGLSLPPPPTSPTATMSAAGEPESTMAVDLPEEAGALDALLSPQGMPPAPLSPEAVPDEPAADTGPSLTQQEPLVSEGLAATLALLNQKGILKKATPEEKKREQILQDRQRWIAEQRRLDLQRELQEKREKEKRRALGNKDRKGAAGMEAEQRREAELAARDRERTREVEERMRHYKPDVRLEYTDEFGRSLGPKEAFRQLSHKFHGIYSGKGKTDKRLKKIELERKLMAAGSHDTPLHLASIFQKQQEVRQSPYVVLSTGNKQTVHHLGREPNPDGPNDDTK</sequence>
<dbReference type="GO" id="GO:0000481">
    <property type="term" value="P:maturation of 5S rRNA"/>
    <property type="evidence" value="ECO:0007669"/>
    <property type="project" value="TreeGrafter"/>
</dbReference>
<dbReference type="Pfam" id="PF03343">
    <property type="entry name" value="SART-1"/>
    <property type="match status" value="1"/>
</dbReference>
<name>A0A9W8DPN2_9FUNG</name>
<dbReference type="Proteomes" id="UP001150569">
    <property type="component" value="Unassembled WGS sequence"/>
</dbReference>
<dbReference type="GO" id="GO:0045292">
    <property type="term" value="P:mRNA cis splicing, via spliceosome"/>
    <property type="evidence" value="ECO:0007669"/>
    <property type="project" value="TreeGrafter"/>
</dbReference>
<accession>A0A9W8DPN2</accession>
<dbReference type="EMBL" id="JANBPT010000779">
    <property type="protein sequence ID" value="KAJ1913046.1"/>
    <property type="molecule type" value="Genomic_DNA"/>
</dbReference>
<feature type="region of interest" description="Disordered" evidence="4">
    <location>
        <begin position="443"/>
        <end position="482"/>
    </location>
</feature>
<keyword evidence="3" id="KW-0539">Nucleus</keyword>
<dbReference type="InterPro" id="IPR005011">
    <property type="entry name" value="SNU66/SART1"/>
</dbReference>
<comment type="caution">
    <text evidence="5">The sequence shown here is derived from an EMBL/GenBank/DDBJ whole genome shotgun (WGS) entry which is preliminary data.</text>
</comment>
<dbReference type="GO" id="GO:0046540">
    <property type="term" value="C:U4/U6 x U5 tri-snRNP complex"/>
    <property type="evidence" value="ECO:0007669"/>
    <property type="project" value="TreeGrafter"/>
</dbReference>
<organism evidence="5 6">
    <name type="scientific">Tieghemiomyces parasiticus</name>
    <dbReference type="NCBI Taxonomy" id="78921"/>
    <lineage>
        <taxon>Eukaryota</taxon>
        <taxon>Fungi</taxon>
        <taxon>Fungi incertae sedis</taxon>
        <taxon>Zoopagomycota</taxon>
        <taxon>Kickxellomycotina</taxon>
        <taxon>Dimargaritomycetes</taxon>
        <taxon>Dimargaritales</taxon>
        <taxon>Dimargaritaceae</taxon>
        <taxon>Tieghemiomyces</taxon>
    </lineage>
</organism>
<dbReference type="PANTHER" id="PTHR14152:SF5">
    <property type="entry name" value="U4_U6.U5 TRI-SNRNP-ASSOCIATED PROTEIN 1"/>
    <property type="match status" value="1"/>
</dbReference>
<evidence type="ECO:0008006" key="7">
    <source>
        <dbReference type="Google" id="ProtNLM"/>
    </source>
</evidence>
<comment type="similarity">
    <text evidence="2">Belongs to the SNU66/SART1 family.</text>
</comment>
<evidence type="ECO:0000256" key="1">
    <source>
        <dbReference type="ARBA" id="ARBA00004123"/>
    </source>
</evidence>
<comment type="subcellular location">
    <subcellularLocation>
        <location evidence="1">Nucleus</location>
    </subcellularLocation>
</comment>
<evidence type="ECO:0000313" key="6">
    <source>
        <dbReference type="Proteomes" id="UP001150569"/>
    </source>
</evidence>
<feature type="compositionally biased region" description="Basic and acidic residues" evidence="4">
    <location>
        <begin position="238"/>
        <end position="247"/>
    </location>
</feature>
<feature type="region of interest" description="Disordered" evidence="4">
    <location>
        <begin position="580"/>
        <end position="602"/>
    </location>
</feature>
<dbReference type="AlphaFoldDB" id="A0A9W8DPN2"/>
<feature type="compositionally biased region" description="Basic and acidic residues" evidence="4">
    <location>
        <begin position="588"/>
        <end position="602"/>
    </location>
</feature>